<keyword evidence="2" id="KW-0238">DNA-binding</keyword>
<keyword evidence="6" id="KW-1185">Reference proteome</keyword>
<dbReference type="Pfam" id="PF12833">
    <property type="entry name" value="HTH_18"/>
    <property type="match status" value="1"/>
</dbReference>
<keyword evidence="3" id="KW-0804">Transcription</keyword>
<keyword evidence="1" id="KW-0805">Transcription regulation</keyword>
<evidence type="ECO:0000256" key="1">
    <source>
        <dbReference type="ARBA" id="ARBA00023015"/>
    </source>
</evidence>
<dbReference type="Pfam" id="PF02311">
    <property type="entry name" value="AraC_binding"/>
    <property type="match status" value="1"/>
</dbReference>
<dbReference type="AlphaFoldDB" id="A0A8J8SBQ1"/>
<accession>A0A8J8SBQ1</accession>
<proteinExistence type="predicted"/>
<dbReference type="GO" id="GO:0003700">
    <property type="term" value="F:DNA-binding transcription factor activity"/>
    <property type="evidence" value="ECO:0007669"/>
    <property type="project" value="InterPro"/>
</dbReference>
<dbReference type="PRINTS" id="PR00032">
    <property type="entry name" value="HTHARAC"/>
</dbReference>
<evidence type="ECO:0000313" key="5">
    <source>
        <dbReference type="EMBL" id="QUH28884.1"/>
    </source>
</evidence>
<dbReference type="GO" id="GO:0043565">
    <property type="term" value="F:sequence-specific DNA binding"/>
    <property type="evidence" value="ECO:0007669"/>
    <property type="project" value="InterPro"/>
</dbReference>
<evidence type="ECO:0000256" key="2">
    <source>
        <dbReference type="ARBA" id="ARBA00023125"/>
    </source>
</evidence>
<dbReference type="PANTHER" id="PTHR43280:SF28">
    <property type="entry name" value="HTH-TYPE TRANSCRIPTIONAL ACTIVATOR RHAS"/>
    <property type="match status" value="1"/>
</dbReference>
<dbReference type="PROSITE" id="PS00041">
    <property type="entry name" value="HTH_ARAC_FAMILY_1"/>
    <property type="match status" value="1"/>
</dbReference>
<evidence type="ECO:0000259" key="4">
    <source>
        <dbReference type="PROSITE" id="PS01124"/>
    </source>
</evidence>
<dbReference type="InterPro" id="IPR003313">
    <property type="entry name" value="AraC-bd"/>
</dbReference>
<dbReference type="RefSeq" id="WP_113672473.1">
    <property type="nucleotide sequence ID" value="NZ_CP058561.1"/>
</dbReference>
<dbReference type="Proteomes" id="UP000677305">
    <property type="component" value="Chromosome"/>
</dbReference>
<dbReference type="KEGG" id="vgu:HYG85_08115"/>
<dbReference type="SMART" id="SM00342">
    <property type="entry name" value="HTH_ARAC"/>
    <property type="match status" value="1"/>
</dbReference>
<feature type="domain" description="HTH araC/xylS-type" evidence="4">
    <location>
        <begin position="198"/>
        <end position="295"/>
    </location>
</feature>
<reference evidence="5 6" key="1">
    <citation type="submission" date="2020-07" db="EMBL/GenBank/DDBJ databases">
        <title>Vallitalea guaymasensis genome.</title>
        <authorList>
            <person name="Postec A."/>
        </authorList>
    </citation>
    <scope>NUCLEOTIDE SEQUENCE [LARGE SCALE GENOMIC DNA]</scope>
    <source>
        <strain evidence="5 6">Ra1766G1</strain>
    </source>
</reference>
<dbReference type="SUPFAM" id="SSF46689">
    <property type="entry name" value="Homeodomain-like"/>
    <property type="match status" value="2"/>
</dbReference>
<gene>
    <name evidence="5" type="ORF">HYG85_08115</name>
</gene>
<dbReference type="InterPro" id="IPR018060">
    <property type="entry name" value="HTH_AraC"/>
</dbReference>
<dbReference type="InterPro" id="IPR018062">
    <property type="entry name" value="HTH_AraC-typ_CS"/>
</dbReference>
<dbReference type="InterPro" id="IPR009057">
    <property type="entry name" value="Homeodomain-like_sf"/>
</dbReference>
<evidence type="ECO:0000313" key="6">
    <source>
        <dbReference type="Proteomes" id="UP000677305"/>
    </source>
</evidence>
<dbReference type="InterPro" id="IPR020449">
    <property type="entry name" value="Tscrpt_reg_AraC-type_HTH"/>
</dbReference>
<organism evidence="5 6">
    <name type="scientific">Vallitalea guaymasensis</name>
    <dbReference type="NCBI Taxonomy" id="1185412"/>
    <lineage>
        <taxon>Bacteria</taxon>
        <taxon>Bacillati</taxon>
        <taxon>Bacillota</taxon>
        <taxon>Clostridia</taxon>
        <taxon>Lachnospirales</taxon>
        <taxon>Vallitaleaceae</taxon>
        <taxon>Vallitalea</taxon>
    </lineage>
</organism>
<dbReference type="OrthoDB" id="9807321at2"/>
<dbReference type="PROSITE" id="PS01124">
    <property type="entry name" value="HTH_ARAC_FAMILY_2"/>
    <property type="match status" value="1"/>
</dbReference>
<dbReference type="InterPro" id="IPR037923">
    <property type="entry name" value="HTH-like"/>
</dbReference>
<dbReference type="EMBL" id="CP058561">
    <property type="protein sequence ID" value="QUH28884.1"/>
    <property type="molecule type" value="Genomic_DNA"/>
</dbReference>
<sequence length="295" mass="35216">MQFQINLDIIPRVRYIGYVNYVEPWSHFARQLNEYVLYIMESGTMYIEENSKKYILGKGDFFLLEPNKLHKGYKKATCSYYYIHFKHSDLTTTNKKHIDDMILKRRLTLESNPLSEDIPTESISFFCKQFNISNKLLLMNLFHTIKDGITDYYKKMEDYKIYTSCKLHEILIKVCREYLTTIINEQEKPLPRVYHTVQNIIDYINNEYQKKMTSSDIEEMFELNYDYLNRAFQKITGYSILNYLNIIRINKAKELIASTSLKVSEIGYLVGVEDPYYFSRLFKKYVGVPPSKYRV</sequence>
<dbReference type="Gene3D" id="1.10.10.60">
    <property type="entry name" value="Homeodomain-like"/>
    <property type="match status" value="2"/>
</dbReference>
<evidence type="ECO:0000256" key="3">
    <source>
        <dbReference type="ARBA" id="ARBA00023163"/>
    </source>
</evidence>
<dbReference type="PANTHER" id="PTHR43280">
    <property type="entry name" value="ARAC-FAMILY TRANSCRIPTIONAL REGULATOR"/>
    <property type="match status" value="1"/>
</dbReference>
<dbReference type="SUPFAM" id="SSF51215">
    <property type="entry name" value="Regulatory protein AraC"/>
    <property type="match status" value="1"/>
</dbReference>
<name>A0A8J8SBQ1_9FIRM</name>
<protein>
    <submittedName>
        <fullName evidence="5">Helix-turn-helix transcriptional regulator</fullName>
    </submittedName>
</protein>